<dbReference type="AlphaFoldDB" id="A0A1T3D0V6"/>
<dbReference type="InterPro" id="IPR040079">
    <property type="entry name" value="Glutathione_S-Trfase"/>
</dbReference>
<evidence type="ECO:0000313" key="5">
    <source>
        <dbReference type="EMBL" id="OPB46988.1"/>
    </source>
</evidence>
<dbReference type="Gene3D" id="1.20.1050.10">
    <property type="match status" value="1"/>
</dbReference>
<dbReference type="SUPFAM" id="SSF52833">
    <property type="entry name" value="Thioredoxin-like"/>
    <property type="match status" value="1"/>
</dbReference>
<dbReference type="SUPFAM" id="SSF47616">
    <property type="entry name" value="GST C-terminal domain-like"/>
    <property type="match status" value="1"/>
</dbReference>
<dbReference type="InterPro" id="IPR004045">
    <property type="entry name" value="Glutathione_S-Trfase_N"/>
</dbReference>
<keyword evidence="5" id="KW-0808">Transferase</keyword>
<accession>A0A1T3D0V6</accession>
<dbReference type="Proteomes" id="UP000191004">
    <property type="component" value="Unassembled WGS sequence"/>
</dbReference>
<dbReference type="InterPro" id="IPR005442">
    <property type="entry name" value="GST_omega"/>
</dbReference>
<dbReference type="InterPro" id="IPR036249">
    <property type="entry name" value="Thioredoxin-like_sf"/>
</dbReference>
<proteinExistence type="inferred from homology"/>
<dbReference type="PROSITE" id="PS50405">
    <property type="entry name" value="GST_CTER"/>
    <property type="match status" value="1"/>
</dbReference>
<dbReference type="SFLD" id="SFLDS00019">
    <property type="entry name" value="Glutathione_Transferase_(cytos"/>
    <property type="match status" value="1"/>
</dbReference>
<comment type="similarity">
    <text evidence="1">Belongs to the GST superfamily.</text>
</comment>
<dbReference type="InterPro" id="IPR036282">
    <property type="entry name" value="Glutathione-S-Trfase_C_sf"/>
</dbReference>
<dbReference type="OrthoDB" id="4951845at2759"/>
<feature type="domain" description="GST N-terminal" evidence="3">
    <location>
        <begin position="43"/>
        <end position="121"/>
    </location>
</feature>
<organism evidence="5 6">
    <name type="scientific">Trichoderma guizhouense</name>
    <dbReference type="NCBI Taxonomy" id="1491466"/>
    <lineage>
        <taxon>Eukaryota</taxon>
        <taxon>Fungi</taxon>
        <taxon>Dikarya</taxon>
        <taxon>Ascomycota</taxon>
        <taxon>Pezizomycotina</taxon>
        <taxon>Sordariomycetes</taxon>
        <taxon>Hypocreomycetidae</taxon>
        <taxon>Hypocreales</taxon>
        <taxon>Hypocreaceae</taxon>
        <taxon>Trichoderma</taxon>
    </lineage>
</organism>
<dbReference type="PROSITE" id="PS50404">
    <property type="entry name" value="GST_NTER"/>
    <property type="match status" value="1"/>
</dbReference>
<dbReference type="PANTHER" id="PTHR43968">
    <property type="match status" value="1"/>
</dbReference>
<name>A0A1T3D0V6_9HYPO</name>
<dbReference type="GO" id="GO:0045174">
    <property type="term" value="F:glutathione dehydrogenase (ascorbate) activity"/>
    <property type="evidence" value="ECO:0007669"/>
    <property type="project" value="UniProtKB-ARBA"/>
</dbReference>
<dbReference type="SFLD" id="SFLDG00358">
    <property type="entry name" value="Main_(cytGST)"/>
    <property type="match status" value="1"/>
</dbReference>
<sequence length="271" mass="30604">MSKSVASISRLAKKTIMQKAIPKYHPVATSTAAETVKRHEKPANTVLWAGWFCPFTQRSWVVLEELGITYQYKEVNPYLKEASFLEISPKGLTPGLQANGKPLHDSLIINEFLNEEYGSNKLMPEESYQRAIARLWIEYINKEVVPAFFRLLQAQPSEPEKQASALTDFKKLLSTISKEFKGPYFFGEQFSLVDAAIAPWAVRDFIIREFRGFIRDDVQGWIAWASALEARESVVRTTSGKSEIIEFNGTFLRNELHSLAGRAAAEGQAIP</sequence>
<keyword evidence="2" id="KW-0560">Oxidoreductase</keyword>
<protein>
    <submittedName>
        <fullName evidence="5">Glutathione S-transferase-like protein</fullName>
    </submittedName>
</protein>
<comment type="caution">
    <text evidence="5">The sequence shown here is derived from an EMBL/GenBank/DDBJ whole genome shotgun (WGS) entry which is preliminary data.</text>
</comment>
<dbReference type="PANTHER" id="PTHR43968:SF6">
    <property type="entry name" value="GLUTATHIONE S-TRANSFERASE OMEGA"/>
    <property type="match status" value="1"/>
</dbReference>
<dbReference type="Pfam" id="PF13410">
    <property type="entry name" value="GST_C_2"/>
    <property type="match status" value="1"/>
</dbReference>
<dbReference type="InterPro" id="IPR010987">
    <property type="entry name" value="Glutathione-S-Trfase_C-like"/>
</dbReference>
<reference evidence="5 6" key="1">
    <citation type="submission" date="2016-04" db="EMBL/GenBank/DDBJ databases">
        <title>Multiple horizontal gene transfer events from other fungi enriched the ability of the initially mycotrophic fungus Trichoderma (Ascomycota) to feed on dead plant biomass.</title>
        <authorList>
            <person name="Atanasova L."/>
            <person name="Chenthamara K."/>
            <person name="Zhang J."/>
            <person name="Grujic M."/>
            <person name="Henrissat B."/>
            <person name="Kuo A."/>
            <person name="Aertz A."/>
            <person name="Salamov A."/>
            <person name="Lipzen A."/>
            <person name="Labutti K."/>
            <person name="Barry K."/>
            <person name="Miao Y."/>
            <person name="Rahimi M.J."/>
            <person name="Shen Q."/>
            <person name="Grigoriev I.V."/>
            <person name="Kubicek C.P."/>
            <person name="Druzhinina I.S."/>
        </authorList>
    </citation>
    <scope>NUCLEOTIDE SEQUENCE [LARGE SCALE GENOMIC DNA]</scope>
    <source>
        <strain evidence="5 6">NJAU 4742</strain>
    </source>
</reference>
<dbReference type="GO" id="GO:0005737">
    <property type="term" value="C:cytoplasm"/>
    <property type="evidence" value="ECO:0007669"/>
    <property type="project" value="InterPro"/>
</dbReference>
<dbReference type="CDD" id="cd00570">
    <property type="entry name" value="GST_N_family"/>
    <property type="match status" value="1"/>
</dbReference>
<dbReference type="EMBL" id="LVVK01000002">
    <property type="protein sequence ID" value="OPB46988.1"/>
    <property type="molecule type" value="Genomic_DNA"/>
</dbReference>
<dbReference type="PRINTS" id="PR01625">
    <property type="entry name" value="GSTRNSFRASEO"/>
</dbReference>
<evidence type="ECO:0000259" key="3">
    <source>
        <dbReference type="PROSITE" id="PS50404"/>
    </source>
</evidence>
<gene>
    <name evidence="5" type="ORF">A0O28_0071120</name>
</gene>
<feature type="domain" description="GST C-terminal" evidence="4">
    <location>
        <begin position="126"/>
        <end position="251"/>
    </location>
</feature>
<evidence type="ECO:0000313" key="6">
    <source>
        <dbReference type="Proteomes" id="UP000191004"/>
    </source>
</evidence>
<evidence type="ECO:0000259" key="4">
    <source>
        <dbReference type="PROSITE" id="PS50405"/>
    </source>
</evidence>
<dbReference type="Gene3D" id="3.40.30.10">
    <property type="entry name" value="Glutaredoxin"/>
    <property type="match status" value="1"/>
</dbReference>
<evidence type="ECO:0000256" key="2">
    <source>
        <dbReference type="ARBA" id="ARBA00023002"/>
    </source>
</evidence>
<dbReference type="InterPro" id="IPR050983">
    <property type="entry name" value="GST_Omega/HSP26"/>
</dbReference>
<evidence type="ECO:0000256" key="1">
    <source>
        <dbReference type="ARBA" id="ARBA00007409"/>
    </source>
</evidence>
<dbReference type="GO" id="GO:0004364">
    <property type="term" value="F:glutathione transferase activity"/>
    <property type="evidence" value="ECO:0007669"/>
    <property type="project" value="InterPro"/>
</dbReference>
<keyword evidence="6" id="KW-1185">Reference proteome</keyword>
<dbReference type="Pfam" id="PF13409">
    <property type="entry name" value="GST_N_2"/>
    <property type="match status" value="1"/>
</dbReference>